<dbReference type="Proteomes" id="UP000272503">
    <property type="component" value="Unassembled WGS sequence"/>
</dbReference>
<protein>
    <submittedName>
        <fullName evidence="4">DUF4350 domain-containing protein</fullName>
    </submittedName>
</protein>
<keyword evidence="2" id="KW-0812">Transmembrane</keyword>
<gene>
    <name evidence="4" type="ORF">D9V32_07720</name>
</gene>
<dbReference type="InterPro" id="IPR025646">
    <property type="entry name" value="DUF4350"/>
</dbReference>
<evidence type="ECO:0000313" key="5">
    <source>
        <dbReference type="Proteomes" id="UP000272503"/>
    </source>
</evidence>
<dbReference type="AlphaFoldDB" id="A0A3L7A6S5"/>
<reference evidence="4 5" key="1">
    <citation type="submission" date="2018-10" db="EMBL/GenBank/DDBJ databases">
        <authorList>
            <person name="Li J."/>
        </authorList>
    </citation>
    <scope>NUCLEOTIDE SEQUENCE [LARGE SCALE GENOMIC DNA]</scope>
    <source>
        <strain evidence="4 5">IF 016277</strain>
    </source>
</reference>
<sequence length="433" mass="45631">MSVQEAPVLAPGSRAETADVPASGSVQTPTVRAFFRRSRFWIIAAVAVIITAIVFMVFNNSGSARDRSLDAQDPSPTGSKAIATVLSNRGINVTVARTYEEALSALRTGESTLLFADEGRFLDAERTRNLTDRADRTVLVNPGYTTLDAVDSPITPAGSAGPDATLPLACTLPAAERAGSISSGPVYSPGEGTACFGTAESGFSLVISPDQRITVLGPAEVLRNESILERGNAALAIGLLGETPNLVWYLPTAADLVANGGGTTFAEATPRWLSPVLWMLILTAVTAALWRGRRFGALVGEDLPVSVPAAETRHGRARLYQRVGARTRALDALRIGTMDRLATRLGLPRQTPADAVSNTLADRLRIPRAEVYDLLIARAVRSEAELVHLAQELGRLEAAAADALDPTSPGTGGFRAGPHTPDPRPSTGSRHSS</sequence>
<dbReference type="EMBL" id="RCUX01000005">
    <property type="protein sequence ID" value="RLP76036.1"/>
    <property type="molecule type" value="Genomic_DNA"/>
</dbReference>
<evidence type="ECO:0000256" key="1">
    <source>
        <dbReference type="SAM" id="MobiDB-lite"/>
    </source>
</evidence>
<feature type="transmembrane region" description="Helical" evidence="2">
    <location>
        <begin position="40"/>
        <end position="58"/>
    </location>
</feature>
<evidence type="ECO:0000256" key="2">
    <source>
        <dbReference type="SAM" id="Phobius"/>
    </source>
</evidence>
<keyword evidence="2" id="KW-1133">Transmembrane helix</keyword>
<proteinExistence type="predicted"/>
<keyword evidence="5" id="KW-1185">Reference proteome</keyword>
<organism evidence="4 5">
    <name type="scientific">Mycetocola tolaasinivorans</name>
    <dbReference type="NCBI Taxonomy" id="76635"/>
    <lineage>
        <taxon>Bacteria</taxon>
        <taxon>Bacillati</taxon>
        <taxon>Actinomycetota</taxon>
        <taxon>Actinomycetes</taxon>
        <taxon>Micrococcales</taxon>
        <taxon>Microbacteriaceae</taxon>
        <taxon>Mycetocola</taxon>
    </lineage>
</organism>
<keyword evidence="2" id="KW-0472">Membrane</keyword>
<dbReference type="RefSeq" id="WP_121648321.1">
    <property type="nucleotide sequence ID" value="NZ_RCUX01000005.1"/>
</dbReference>
<feature type="domain" description="DUF4350" evidence="3">
    <location>
        <begin position="72"/>
        <end position="240"/>
    </location>
</feature>
<feature type="region of interest" description="Disordered" evidence="1">
    <location>
        <begin position="402"/>
        <end position="433"/>
    </location>
</feature>
<dbReference type="Pfam" id="PF14258">
    <property type="entry name" value="DUF4350"/>
    <property type="match status" value="1"/>
</dbReference>
<dbReference type="OrthoDB" id="5241668at2"/>
<evidence type="ECO:0000259" key="3">
    <source>
        <dbReference type="Pfam" id="PF14258"/>
    </source>
</evidence>
<feature type="region of interest" description="Disordered" evidence="1">
    <location>
        <begin position="1"/>
        <end position="23"/>
    </location>
</feature>
<evidence type="ECO:0000313" key="4">
    <source>
        <dbReference type="EMBL" id="RLP76036.1"/>
    </source>
</evidence>
<accession>A0A3L7A6S5</accession>
<comment type="caution">
    <text evidence="4">The sequence shown here is derived from an EMBL/GenBank/DDBJ whole genome shotgun (WGS) entry which is preliminary data.</text>
</comment>
<name>A0A3L7A6S5_9MICO</name>